<evidence type="ECO:0000256" key="4">
    <source>
        <dbReference type="ARBA" id="ARBA00022900"/>
    </source>
</evidence>
<evidence type="ECO:0000256" key="6">
    <source>
        <dbReference type="SAM" id="SignalP"/>
    </source>
</evidence>
<name>I3SA98_LOTJA</name>
<dbReference type="InterPro" id="IPR002160">
    <property type="entry name" value="Prot_inh_Kunz-lg"/>
</dbReference>
<feature type="signal peptide" evidence="6">
    <location>
        <begin position="1"/>
        <end position="25"/>
    </location>
</feature>
<protein>
    <submittedName>
        <fullName evidence="7">Uncharacterized protein</fullName>
    </submittedName>
</protein>
<keyword evidence="3" id="KW-0646">Protease inhibitor</keyword>
<dbReference type="SUPFAM" id="SSF50386">
    <property type="entry name" value="STI-like"/>
    <property type="match status" value="1"/>
</dbReference>
<dbReference type="SMART" id="SM00452">
    <property type="entry name" value="STI"/>
    <property type="match status" value="1"/>
</dbReference>
<dbReference type="InterPro" id="IPR011065">
    <property type="entry name" value="Kunitz_inhibitor_STI-like_sf"/>
</dbReference>
<dbReference type="AlphaFoldDB" id="I3SA98"/>
<evidence type="ECO:0000256" key="2">
    <source>
        <dbReference type="ARBA" id="ARBA00022525"/>
    </source>
</evidence>
<dbReference type="Gene3D" id="2.80.10.50">
    <property type="match status" value="1"/>
</dbReference>
<dbReference type="EMBL" id="BT137395">
    <property type="protein sequence ID" value="AFK37190.1"/>
    <property type="molecule type" value="mRNA"/>
</dbReference>
<evidence type="ECO:0000256" key="5">
    <source>
        <dbReference type="ARBA" id="ARBA00023157"/>
    </source>
</evidence>
<organism evidence="7">
    <name type="scientific">Lotus japonicus</name>
    <name type="common">Lotus corniculatus var. japonicus</name>
    <dbReference type="NCBI Taxonomy" id="34305"/>
    <lineage>
        <taxon>Eukaryota</taxon>
        <taxon>Viridiplantae</taxon>
        <taxon>Streptophyta</taxon>
        <taxon>Embryophyta</taxon>
        <taxon>Tracheophyta</taxon>
        <taxon>Spermatophyta</taxon>
        <taxon>Magnoliopsida</taxon>
        <taxon>eudicotyledons</taxon>
        <taxon>Gunneridae</taxon>
        <taxon>Pentapetalae</taxon>
        <taxon>rosids</taxon>
        <taxon>fabids</taxon>
        <taxon>Fabales</taxon>
        <taxon>Fabaceae</taxon>
        <taxon>Papilionoideae</taxon>
        <taxon>50 kb inversion clade</taxon>
        <taxon>NPAAA clade</taxon>
        <taxon>Hologalegina</taxon>
        <taxon>robinioid clade</taxon>
        <taxon>Loteae</taxon>
        <taxon>Lotus</taxon>
    </lineage>
</organism>
<keyword evidence="4" id="KW-0722">Serine protease inhibitor</keyword>
<evidence type="ECO:0000256" key="3">
    <source>
        <dbReference type="ARBA" id="ARBA00022690"/>
    </source>
</evidence>
<dbReference type="MEROPS" id="I03.025"/>
<dbReference type="PANTHER" id="PTHR33107">
    <property type="entry name" value="KUNITZ TRYPSIN INHIBITOR 2"/>
    <property type="match status" value="1"/>
</dbReference>
<dbReference type="GO" id="GO:0004867">
    <property type="term" value="F:serine-type endopeptidase inhibitor activity"/>
    <property type="evidence" value="ECO:0007669"/>
    <property type="project" value="UniProtKB-KW"/>
</dbReference>
<evidence type="ECO:0000313" key="7">
    <source>
        <dbReference type="EMBL" id="AFK37190.1"/>
    </source>
</evidence>
<proteinExistence type="evidence at transcript level"/>
<keyword evidence="6" id="KW-0732">Signal</keyword>
<comment type="subcellular location">
    <subcellularLocation>
        <location evidence="1">Secreted</location>
    </subcellularLocation>
</comment>
<feature type="chain" id="PRO_5003678626" evidence="6">
    <location>
        <begin position="26"/>
        <end position="218"/>
    </location>
</feature>
<dbReference type="Pfam" id="PF00197">
    <property type="entry name" value="Kunitz_legume"/>
    <property type="match status" value="1"/>
</dbReference>
<keyword evidence="2" id="KW-0964">Secreted</keyword>
<sequence length="218" mass="23813">MKPAILLALSFLLFALTTNIPLAFSQDDHENVLDTGGRELIGIGPGYYIMPAFFGAAGGGVWPGETGNQTCPVTVLQDYSEVVSGKPVKFYTGTRPGYVYTGAPLDIVFGENPECTEYSSKWVFVYGDFPKAWVGIGGVEDHPGKDILSGKFKIEKYGDFGYKLVFCPKFTAPPGACFDIGRFDDEKGRRLVHAEEGDRPFEVVFVRAIDDSGIRSID</sequence>
<accession>I3SA98</accession>
<dbReference type="PRINTS" id="PR00291">
    <property type="entry name" value="KUNITZINHBTR"/>
</dbReference>
<dbReference type="GO" id="GO:0005576">
    <property type="term" value="C:extracellular region"/>
    <property type="evidence" value="ECO:0007669"/>
    <property type="project" value="UniProtKB-SubCell"/>
</dbReference>
<evidence type="ECO:0000256" key="1">
    <source>
        <dbReference type="ARBA" id="ARBA00004613"/>
    </source>
</evidence>
<dbReference type="PANTHER" id="PTHR33107:SF21">
    <property type="entry name" value="KUNITZ FAMILY TRYPSIN AND PROTEASE INHIBITOR PROTEIN"/>
    <property type="match status" value="1"/>
</dbReference>
<keyword evidence="5" id="KW-1015">Disulfide bond</keyword>
<dbReference type="CDD" id="cd23377">
    <property type="entry name" value="beta-trefoil_STI_MP4-like"/>
    <property type="match status" value="1"/>
</dbReference>
<reference evidence="7" key="1">
    <citation type="submission" date="2012-05" db="EMBL/GenBank/DDBJ databases">
        <authorList>
            <person name="Krishnakumar V."/>
            <person name="Cheung F."/>
            <person name="Xiao Y."/>
            <person name="Chan A."/>
            <person name="Moskal W.A."/>
            <person name="Town C.D."/>
        </authorList>
    </citation>
    <scope>NUCLEOTIDE SEQUENCE</scope>
</reference>